<evidence type="ECO:0000313" key="2">
    <source>
        <dbReference type="EMBL" id="QDU20324.1"/>
    </source>
</evidence>
<dbReference type="PANTHER" id="PTHR43155">
    <property type="entry name" value="CYCLIC DI-GMP PHOSPHODIESTERASE PA4108-RELATED"/>
    <property type="match status" value="1"/>
</dbReference>
<evidence type="ECO:0000313" key="3">
    <source>
        <dbReference type="Proteomes" id="UP000319576"/>
    </source>
</evidence>
<dbReference type="OrthoDB" id="9759601at2"/>
<keyword evidence="2" id="KW-0378">Hydrolase</keyword>
<dbReference type="RefSeq" id="WP_145237692.1">
    <property type="nucleotide sequence ID" value="NZ_CP036273.1"/>
</dbReference>
<proteinExistence type="predicted"/>
<accession>A0A517XS40</accession>
<feature type="domain" description="HD-GYP" evidence="1">
    <location>
        <begin position="193"/>
        <end position="394"/>
    </location>
</feature>
<dbReference type="PROSITE" id="PS51832">
    <property type="entry name" value="HD_GYP"/>
    <property type="match status" value="1"/>
</dbReference>
<dbReference type="InterPro" id="IPR037522">
    <property type="entry name" value="HD_GYP_dom"/>
</dbReference>
<dbReference type="SUPFAM" id="SSF109604">
    <property type="entry name" value="HD-domain/PDEase-like"/>
    <property type="match status" value="1"/>
</dbReference>
<dbReference type="Pfam" id="PF13487">
    <property type="entry name" value="HD_5"/>
    <property type="match status" value="1"/>
</dbReference>
<name>A0A517XS40_9BACT</name>
<dbReference type="Gene3D" id="1.10.3210.10">
    <property type="entry name" value="Hypothetical protein af1432"/>
    <property type="match status" value="1"/>
</dbReference>
<evidence type="ECO:0000259" key="1">
    <source>
        <dbReference type="PROSITE" id="PS51832"/>
    </source>
</evidence>
<dbReference type="GO" id="GO:0071111">
    <property type="term" value="F:cyclic-guanylate-specific phosphodiesterase activity"/>
    <property type="evidence" value="ECO:0007669"/>
    <property type="project" value="UniProtKB-EC"/>
</dbReference>
<dbReference type="InterPro" id="IPR003607">
    <property type="entry name" value="HD/PDEase_dom"/>
</dbReference>
<dbReference type="Proteomes" id="UP000319576">
    <property type="component" value="Chromosome"/>
</dbReference>
<protein>
    <submittedName>
        <fullName evidence="2">Cyclic di-GMP phosphodiesterase response regulator RpfG</fullName>
        <ecNumber evidence="2">3.1.4.52</ecNumber>
    </submittedName>
</protein>
<reference evidence="2 3" key="1">
    <citation type="submission" date="2019-02" db="EMBL/GenBank/DDBJ databases">
        <title>Deep-cultivation of Planctomycetes and their phenomic and genomic characterization uncovers novel biology.</title>
        <authorList>
            <person name="Wiegand S."/>
            <person name="Jogler M."/>
            <person name="Boedeker C."/>
            <person name="Pinto D."/>
            <person name="Vollmers J."/>
            <person name="Rivas-Marin E."/>
            <person name="Kohn T."/>
            <person name="Peeters S.H."/>
            <person name="Heuer A."/>
            <person name="Rast P."/>
            <person name="Oberbeckmann S."/>
            <person name="Bunk B."/>
            <person name="Jeske O."/>
            <person name="Meyerdierks A."/>
            <person name="Storesund J.E."/>
            <person name="Kallscheuer N."/>
            <person name="Luecker S."/>
            <person name="Lage O.M."/>
            <person name="Pohl T."/>
            <person name="Merkel B.J."/>
            <person name="Hornburger P."/>
            <person name="Mueller R.-W."/>
            <person name="Bruemmer F."/>
            <person name="Labrenz M."/>
            <person name="Spormann A.M."/>
            <person name="Op den Camp H."/>
            <person name="Overmann J."/>
            <person name="Amann R."/>
            <person name="Jetten M.S.M."/>
            <person name="Mascher T."/>
            <person name="Medema M.H."/>
            <person name="Devos D.P."/>
            <person name="Kaster A.-K."/>
            <person name="Ovreas L."/>
            <person name="Rohde M."/>
            <person name="Galperin M.Y."/>
            <person name="Jogler C."/>
        </authorList>
    </citation>
    <scope>NUCLEOTIDE SEQUENCE [LARGE SCALE GENOMIC DNA]</scope>
    <source>
        <strain evidence="2 3">ETA_A1</strain>
    </source>
</reference>
<dbReference type="AlphaFoldDB" id="A0A517XS40"/>
<dbReference type="CDD" id="cd00077">
    <property type="entry name" value="HDc"/>
    <property type="match status" value="1"/>
</dbReference>
<gene>
    <name evidence="2" type="primary">rpfG_3</name>
    <name evidence="2" type="ORF">ETAA1_22760</name>
</gene>
<dbReference type="EMBL" id="CP036273">
    <property type="protein sequence ID" value="QDU20324.1"/>
    <property type="molecule type" value="Genomic_DNA"/>
</dbReference>
<sequence>MTDTRELLNRITAFRQRLGDATPAPSVAEPESFRRSVLSLAGADGADPLPPQLTQRARELLGFAKTLLDRQRAFTADPVVAGLAAASTNDALIAYHRETTAMMASAVRMAQSFPESPSVQLKMCNGLEGVLEVVKERLTVQERALALRRTDYTRIDRVAACLTAMNRFQQVNLNVLASLAEELIEEARQGKALRVLHADVLSAASYPGGVELPAPARFVAAHALTVAQVVARVVHLDYEWASRPLPAVVAALVMDAGMLRVRVDLLAKAGKLTPAERRELEQHAQYSAELIVRYLPDAAPLAAAVACHHERTDGTGYPAGLKGAAIPSLGRLLAAADVYAACCAARPYRPAGDTRAALTDVLLAAEGGQLDKDFAEYLVTLAFYPVGAVVELTDGRVGVVAANHPDRLDPRAPGRPVVAVLADADGALLPRPEHVDLSASARGGILRTLPAERRRDLLGARYPDLV</sequence>
<dbReference type="EC" id="3.1.4.52" evidence="2"/>
<keyword evidence="3" id="KW-1185">Reference proteome</keyword>
<dbReference type="KEGG" id="uli:ETAA1_22760"/>
<dbReference type="PANTHER" id="PTHR43155:SF2">
    <property type="entry name" value="CYCLIC DI-GMP PHOSPHODIESTERASE PA4108"/>
    <property type="match status" value="1"/>
</dbReference>
<organism evidence="2 3">
    <name type="scientific">Urbifossiella limnaea</name>
    <dbReference type="NCBI Taxonomy" id="2528023"/>
    <lineage>
        <taxon>Bacteria</taxon>
        <taxon>Pseudomonadati</taxon>
        <taxon>Planctomycetota</taxon>
        <taxon>Planctomycetia</taxon>
        <taxon>Gemmatales</taxon>
        <taxon>Gemmataceae</taxon>
        <taxon>Urbifossiella</taxon>
    </lineage>
</organism>